<sequence length="852" mass="94347">MKKQFFRVKQLADQTFSRAERTELLSDDLAVADRRVEALQRACHVSFKKAKDTVQGVGLGLDGPAQDKRLKKSPEYQLATALQQATADFEGHSTQAVLRYARDRFSVFPRVRFDRRRNDSPFREAFKQCGDVQMKLSEQWLLYETQVEQHFLAPLAIILDNEFPQIVKQKDRLKKMGLDMDSARSRYTQALRHGAEPGKTEALKEELDDIQARFEQCRDNLAADMFQVLSHEPEVAQLLVQLTRLQRTYHEESLKALNELLPSLESSIKSNPTQRVYGTSLDEHLKVTGRKIACPVETCVCALLETGLEEEGLFRVAGSASKLRRLKLAFDVGLEKPEFFRQTYQDPHVIAGALKSYLRELPEPVMTHNLYSDWLQAAKVQDTEMRIQALEKVLEKLPVSHRANLRYLVKFLHRLASRQDVNKMTPQNIAIVFAPNLLWGVGEDPATGNMNLSTANLQCVVVDALVTHANRFFPGEEEFYLTVTPHPCESLESDPGEEELLSISSPSPNHMDSSSSPSPHLSDGHHSAPNELPNAAISTGSQPASSPKVHRRKKPAPPAPKERPEKPPPPRPHAPASVPLAPSPAPRPKPRPLEQLPVIHSLNEENGKPDVPVKRSWSLHGARQVLPSGPPPIGFHGLESRVHEAPATAQEQPTEPPPKPQDLLVDEKWKENGTEDRLPRPIGFVVDPPRPVPVERKTLKSSPASQSPPAKPRDVEARAKPTVPERPSILKRNTIGEHAANNSIKVQVRNSVFSQPSPPSPEKSGSADGEVANASVHDVPPKPPFKNVSSTSEESEDDVPPPLPEKTRKHGSGEPITQQGAMPCLDMTVNSAGGPGGVEGRRSSGEGEMTCL</sequence>
<name>A0A7R9A871_9CRUS</name>
<dbReference type="EMBL" id="LR901692">
    <property type="protein sequence ID" value="CAD7249204.1"/>
    <property type="molecule type" value="Genomic_DNA"/>
</dbReference>
<dbReference type="SUPFAM" id="SSF103657">
    <property type="entry name" value="BAR/IMD domain-like"/>
    <property type="match status" value="1"/>
</dbReference>
<dbReference type="SMART" id="SM00721">
    <property type="entry name" value="BAR"/>
    <property type="match status" value="1"/>
</dbReference>
<reference evidence="6" key="1">
    <citation type="submission" date="2020-11" db="EMBL/GenBank/DDBJ databases">
        <authorList>
            <person name="Tran Van P."/>
        </authorList>
    </citation>
    <scope>NUCLEOTIDE SEQUENCE</scope>
</reference>
<dbReference type="InterPro" id="IPR000198">
    <property type="entry name" value="RhoGAP_dom"/>
</dbReference>
<feature type="region of interest" description="Disordered" evidence="3">
    <location>
        <begin position="490"/>
        <end position="852"/>
    </location>
</feature>
<dbReference type="PROSITE" id="PS51021">
    <property type="entry name" value="BAR"/>
    <property type="match status" value="1"/>
</dbReference>
<keyword evidence="7" id="KW-1185">Reference proteome</keyword>
<evidence type="ECO:0000259" key="4">
    <source>
        <dbReference type="PROSITE" id="PS50238"/>
    </source>
</evidence>
<dbReference type="GO" id="GO:0005737">
    <property type="term" value="C:cytoplasm"/>
    <property type="evidence" value="ECO:0007669"/>
    <property type="project" value="InterPro"/>
</dbReference>
<feature type="compositionally biased region" description="Basic and acidic residues" evidence="3">
    <location>
        <begin position="665"/>
        <end position="679"/>
    </location>
</feature>
<dbReference type="SUPFAM" id="SSF48350">
    <property type="entry name" value="GTPase activation domain, GAP"/>
    <property type="match status" value="1"/>
</dbReference>
<dbReference type="GO" id="GO:0005096">
    <property type="term" value="F:GTPase activator activity"/>
    <property type="evidence" value="ECO:0007669"/>
    <property type="project" value="UniProtKB-KW"/>
</dbReference>
<evidence type="ECO:0000313" key="6">
    <source>
        <dbReference type="EMBL" id="CAD7249204.1"/>
    </source>
</evidence>
<dbReference type="InterPro" id="IPR008936">
    <property type="entry name" value="Rho_GTPase_activation_prot"/>
</dbReference>
<accession>A0A7R9A871</accession>
<evidence type="ECO:0000313" key="7">
    <source>
        <dbReference type="Proteomes" id="UP000677054"/>
    </source>
</evidence>
<dbReference type="Gene3D" id="1.20.1270.60">
    <property type="entry name" value="Arfaptin homology (AH) domain/BAR domain"/>
    <property type="match status" value="1"/>
</dbReference>
<proteinExistence type="predicted"/>
<feature type="domain" description="Rho-GAP" evidence="4">
    <location>
        <begin position="279"/>
        <end position="473"/>
    </location>
</feature>
<evidence type="ECO:0000256" key="1">
    <source>
        <dbReference type="ARBA" id="ARBA00022468"/>
    </source>
</evidence>
<feature type="compositionally biased region" description="Polar residues" evidence="3">
    <location>
        <begin position="740"/>
        <end position="755"/>
    </location>
</feature>
<feature type="compositionally biased region" description="Acidic residues" evidence="3">
    <location>
        <begin position="491"/>
        <end position="500"/>
    </location>
</feature>
<dbReference type="Proteomes" id="UP000677054">
    <property type="component" value="Unassembled WGS sequence"/>
</dbReference>
<feature type="compositionally biased region" description="Basic and acidic residues" evidence="3">
    <location>
        <begin position="602"/>
        <end position="613"/>
    </location>
</feature>
<feature type="compositionally biased region" description="Low complexity" evidence="3">
    <location>
        <begin position="501"/>
        <end position="521"/>
    </location>
</feature>
<dbReference type="GO" id="GO:0032956">
    <property type="term" value="P:regulation of actin cytoskeleton organization"/>
    <property type="evidence" value="ECO:0007669"/>
    <property type="project" value="TreeGrafter"/>
</dbReference>
<dbReference type="OrthoDB" id="19923at2759"/>
<dbReference type="EMBL" id="CAJPEV010002175">
    <property type="protein sequence ID" value="CAG0895997.1"/>
    <property type="molecule type" value="Genomic_DNA"/>
</dbReference>
<dbReference type="InterPro" id="IPR027267">
    <property type="entry name" value="AH/BAR_dom_sf"/>
</dbReference>
<dbReference type="PROSITE" id="PS50238">
    <property type="entry name" value="RHOGAP"/>
    <property type="match status" value="1"/>
</dbReference>
<dbReference type="SMART" id="SM00324">
    <property type="entry name" value="RhoGAP"/>
    <property type="match status" value="1"/>
</dbReference>
<dbReference type="Pfam" id="PF00620">
    <property type="entry name" value="RhoGAP"/>
    <property type="match status" value="1"/>
</dbReference>
<dbReference type="GO" id="GO:0007165">
    <property type="term" value="P:signal transduction"/>
    <property type="evidence" value="ECO:0007669"/>
    <property type="project" value="InterPro"/>
</dbReference>
<dbReference type="PANTHER" id="PTHR14130:SF14">
    <property type="entry name" value="RHO GTPASE-ACTIVATING PROTEIN 92B"/>
    <property type="match status" value="1"/>
</dbReference>
<gene>
    <name evidence="6" type="ORF">DSTB1V02_LOCUS9003</name>
</gene>
<dbReference type="Pfam" id="PF03114">
    <property type="entry name" value="BAR"/>
    <property type="match status" value="1"/>
</dbReference>
<dbReference type="InterPro" id="IPR004148">
    <property type="entry name" value="BAR_dom"/>
</dbReference>
<dbReference type="FunFam" id="1.10.555.10:FF:000001">
    <property type="entry name" value="Rho GTPase activating protein 44"/>
    <property type="match status" value="1"/>
</dbReference>
<keyword evidence="2" id="KW-0597">Phosphoprotein</keyword>
<dbReference type="PANTHER" id="PTHR14130">
    <property type="entry name" value="3BP-1 RELATED RHOGAP"/>
    <property type="match status" value="1"/>
</dbReference>
<feature type="compositionally biased region" description="Polar residues" evidence="3">
    <location>
        <begin position="536"/>
        <end position="545"/>
    </location>
</feature>
<dbReference type="Gene3D" id="1.10.555.10">
    <property type="entry name" value="Rho GTPase activation protein"/>
    <property type="match status" value="1"/>
</dbReference>
<evidence type="ECO:0000256" key="3">
    <source>
        <dbReference type="SAM" id="MobiDB-lite"/>
    </source>
</evidence>
<protein>
    <recommendedName>
        <fullName evidence="8">Rho GTPase-activating protein 17</fullName>
    </recommendedName>
</protein>
<dbReference type="InterPro" id="IPR047165">
    <property type="entry name" value="RHG17/44/SH3BP1-like"/>
</dbReference>
<evidence type="ECO:0000259" key="5">
    <source>
        <dbReference type="PROSITE" id="PS51021"/>
    </source>
</evidence>
<dbReference type="AlphaFoldDB" id="A0A7R9A871"/>
<keyword evidence="1" id="KW-0343">GTPase activation</keyword>
<organism evidence="6">
    <name type="scientific">Darwinula stevensoni</name>
    <dbReference type="NCBI Taxonomy" id="69355"/>
    <lineage>
        <taxon>Eukaryota</taxon>
        <taxon>Metazoa</taxon>
        <taxon>Ecdysozoa</taxon>
        <taxon>Arthropoda</taxon>
        <taxon>Crustacea</taxon>
        <taxon>Oligostraca</taxon>
        <taxon>Ostracoda</taxon>
        <taxon>Podocopa</taxon>
        <taxon>Podocopida</taxon>
        <taxon>Darwinulocopina</taxon>
        <taxon>Darwinuloidea</taxon>
        <taxon>Darwinulidae</taxon>
        <taxon>Darwinula</taxon>
    </lineage>
</organism>
<dbReference type="GO" id="GO:0035020">
    <property type="term" value="P:regulation of Rac protein signal transduction"/>
    <property type="evidence" value="ECO:0007669"/>
    <property type="project" value="TreeGrafter"/>
</dbReference>
<evidence type="ECO:0000256" key="2">
    <source>
        <dbReference type="ARBA" id="ARBA00022553"/>
    </source>
</evidence>
<evidence type="ECO:0008006" key="8">
    <source>
        <dbReference type="Google" id="ProtNLM"/>
    </source>
</evidence>
<feature type="domain" description="BAR" evidence="5">
    <location>
        <begin position="14"/>
        <end position="273"/>
    </location>
</feature>